<gene>
    <name evidence="1" type="ORF">F2Q68_00032485</name>
</gene>
<dbReference type="AlphaFoldDB" id="A0A8S9GGL0"/>
<comment type="caution">
    <text evidence="1">The sequence shown here is derived from an EMBL/GenBank/DDBJ whole genome shotgun (WGS) entry which is preliminary data.</text>
</comment>
<accession>A0A8S9GGL0</accession>
<organism evidence="1 2">
    <name type="scientific">Brassica cretica</name>
    <name type="common">Mustard</name>
    <dbReference type="NCBI Taxonomy" id="69181"/>
    <lineage>
        <taxon>Eukaryota</taxon>
        <taxon>Viridiplantae</taxon>
        <taxon>Streptophyta</taxon>
        <taxon>Embryophyta</taxon>
        <taxon>Tracheophyta</taxon>
        <taxon>Spermatophyta</taxon>
        <taxon>Magnoliopsida</taxon>
        <taxon>eudicotyledons</taxon>
        <taxon>Gunneridae</taxon>
        <taxon>Pentapetalae</taxon>
        <taxon>rosids</taxon>
        <taxon>malvids</taxon>
        <taxon>Brassicales</taxon>
        <taxon>Brassicaceae</taxon>
        <taxon>Brassiceae</taxon>
        <taxon>Brassica</taxon>
    </lineage>
</organism>
<protein>
    <submittedName>
        <fullName evidence="1">Uncharacterized protein</fullName>
    </submittedName>
</protein>
<name>A0A8S9GGL0_BRACR</name>
<sequence>MSLSKEMPVLSYRARSKGFSQRAKTSEILYKILLHCCPSKLRFGLEAAEQTVPPTRVGGRTRREKIRFAKQGSSQETVG</sequence>
<dbReference type="Proteomes" id="UP000712281">
    <property type="component" value="Unassembled WGS sequence"/>
</dbReference>
<proteinExistence type="predicted"/>
<evidence type="ECO:0000313" key="2">
    <source>
        <dbReference type="Proteomes" id="UP000712281"/>
    </source>
</evidence>
<reference evidence="1" key="1">
    <citation type="submission" date="2019-12" db="EMBL/GenBank/DDBJ databases">
        <title>Genome sequencing and annotation of Brassica cretica.</title>
        <authorList>
            <person name="Studholme D.J."/>
            <person name="Sarris P.F."/>
        </authorList>
    </citation>
    <scope>NUCLEOTIDE SEQUENCE</scope>
    <source>
        <strain evidence="1">PFS-001/15</strain>
        <tissue evidence="1">Leaf</tissue>
    </source>
</reference>
<evidence type="ECO:0000313" key="1">
    <source>
        <dbReference type="EMBL" id="KAF2544509.1"/>
    </source>
</evidence>
<dbReference type="EMBL" id="QGKW02002005">
    <property type="protein sequence ID" value="KAF2544509.1"/>
    <property type="molecule type" value="Genomic_DNA"/>
</dbReference>